<dbReference type="STRING" id="670154.SAMN04488002_0667"/>
<organism evidence="4 5">
    <name type="scientific">Litoreibacter janthinus</name>
    <dbReference type="NCBI Taxonomy" id="670154"/>
    <lineage>
        <taxon>Bacteria</taxon>
        <taxon>Pseudomonadati</taxon>
        <taxon>Pseudomonadota</taxon>
        <taxon>Alphaproteobacteria</taxon>
        <taxon>Rhodobacterales</taxon>
        <taxon>Roseobacteraceae</taxon>
        <taxon>Litoreibacter</taxon>
    </lineage>
</organism>
<dbReference type="CDD" id="cd04301">
    <property type="entry name" value="NAT_SF"/>
    <property type="match status" value="1"/>
</dbReference>
<dbReference type="EMBL" id="FOYO01000001">
    <property type="protein sequence ID" value="SFR35601.1"/>
    <property type="molecule type" value="Genomic_DNA"/>
</dbReference>
<dbReference type="GO" id="GO:0016747">
    <property type="term" value="F:acyltransferase activity, transferring groups other than amino-acyl groups"/>
    <property type="evidence" value="ECO:0007669"/>
    <property type="project" value="InterPro"/>
</dbReference>
<dbReference type="AlphaFoldDB" id="A0A1I6G0B9"/>
<accession>A0A1I6G0B9</accession>
<dbReference type="Gene3D" id="3.40.630.30">
    <property type="match status" value="1"/>
</dbReference>
<protein>
    <submittedName>
        <fullName evidence="4">Acetyltransferase (GNAT) family protein</fullName>
    </submittedName>
</protein>
<evidence type="ECO:0000313" key="5">
    <source>
        <dbReference type="Proteomes" id="UP000199658"/>
    </source>
</evidence>
<evidence type="ECO:0000256" key="1">
    <source>
        <dbReference type="ARBA" id="ARBA00022679"/>
    </source>
</evidence>
<name>A0A1I6G0B9_9RHOB</name>
<dbReference type="InterPro" id="IPR016181">
    <property type="entry name" value="Acyl_CoA_acyltransferase"/>
</dbReference>
<feature type="domain" description="N-acetyltransferase" evidence="3">
    <location>
        <begin position="102"/>
        <end position="235"/>
    </location>
</feature>
<evidence type="ECO:0000256" key="2">
    <source>
        <dbReference type="ARBA" id="ARBA00023315"/>
    </source>
</evidence>
<dbReference type="PANTHER" id="PTHR43420">
    <property type="entry name" value="ACETYLTRANSFERASE"/>
    <property type="match status" value="1"/>
</dbReference>
<keyword evidence="1 4" id="KW-0808">Transferase</keyword>
<dbReference type="SUPFAM" id="SSF55729">
    <property type="entry name" value="Acyl-CoA N-acyltransferases (Nat)"/>
    <property type="match status" value="1"/>
</dbReference>
<proteinExistence type="predicted"/>
<keyword evidence="5" id="KW-1185">Reference proteome</keyword>
<keyword evidence="2" id="KW-0012">Acyltransferase</keyword>
<sequence length="235" mass="25574">MLNTSDLFEVVAATWPPARVTHVGPWLVRDGQGGGKRVSAASPVGPVRQDDVALAIAEMEKLGQPALFSLRPEDAALDTILEKMGYRVVDPTILFLGPIFELEVPKVTAFDIWPPLQIMKDLWAEGGIGPERIAVMERAAGPKTSILGRIADRAAGCAFVAMHGTTAMVHAVEVLPEYRRHGLARNMMHYAALWAKERGAEHFSLVTTGANTVAQSLYSSLGMTVVGQYHYRMKP</sequence>
<gene>
    <name evidence="4" type="ORF">SAMN04488002_0667</name>
</gene>
<evidence type="ECO:0000313" key="4">
    <source>
        <dbReference type="EMBL" id="SFR35601.1"/>
    </source>
</evidence>
<dbReference type="InterPro" id="IPR000182">
    <property type="entry name" value="GNAT_dom"/>
</dbReference>
<dbReference type="Proteomes" id="UP000199658">
    <property type="component" value="Unassembled WGS sequence"/>
</dbReference>
<evidence type="ECO:0000259" key="3">
    <source>
        <dbReference type="PROSITE" id="PS51186"/>
    </source>
</evidence>
<dbReference type="InterPro" id="IPR050680">
    <property type="entry name" value="YpeA/RimI_acetyltransf"/>
</dbReference>
<dbReference type="Pfam" id="PF00583">
    <property type="entry name" value="Acetyltransf_1"/>
    <property type="match status" value="1"/>
</dbReference>
<dbReference type="RefSeq" id="WP_342713472.1">
    <property type="nucleotide sequence ID" value="NZ_FOYO01000001.1"/>
</dbReference>
<dbReference type="PROSITE" id="PS51186">
    <property type="entry name" value="GNAT"/>
    <property type="match status" value="1"/>
</dbReference>
<reference evidence="5" key="1">
    <citation type="submission" date="2016-10" db="EMBL/GenBank/DDBJ databases">
        <authorList>
            <person name="Varghese N."/>
            <person name="Submissions S."/>
        </authorList>
    </citation>
    <scope>NUCLEOTIDE SEQUENCE [LARGE SCALE GENOMIC DNA]</scope>
    <source>
        <strain evidence="5">DSM 26921</strain>
    </source>
</reference>